<dbReference type="Proteomes" id="UP001220478">
    <property type="component" value="Chromosome"/>
</dbReference>
<dbReference type="EMBL" id="CP118868">
    <property type="protein sequence ID" value="WEG35646.1"/>
    <property type="molecule type" value="Genomic_DNA"/>
</dbReference>
<feature type="transmembrane region" description="Helical" evidence="1">
    <location>
        <begin position="40"/>
        <end position="56"/>
    </location>
</feature>
<sequence length="146" mass="16887">MNRNKKTSFLIPLFSWIFAYAFLGILTNSHYLFQWIEHNKFFYIGLGLIAILLTLVKKKLGYSMALGNVCGLFLGEFLGEYLRKQSMLRITKDMSAKTKCELSSSRGFLIWVGCIIGSIFVFVIIEFLVFVIIKFKNKRKTFNSNN</sequence>
<evidence type="ECO:0000256" key="1">
    <source>
        <dbReference type="SAM" id="Phobius"/>
    </source>
</evidence>
<dbReference type="RefSeq" id="WP_315568212.1">
    <property type="nucleotide sequence ID" value="NZ_CP118866.1"/>
</dbReference>
<proteinExistence type="predicted"/>
<accession>A0ABY8C4W3</accession>
<evidence type="ECO:0000313" key="2">
    <source>
        <dbReference type="EMBL" id="WEG35646.1"/>
    </source>
</evidence>
<feature type="transmembrane region" description="Helical" evidence="1">
    <location>
        <begin position="9"/>
        <end position="28"/>
    </location>
</feature>
<keyword evidence="1" id="KW-0812">Transmembrane</keyword>
<keyword evidence="3" id="KW-1185">Reference proteome</keyword>
<keyword evidence="1" id="KW-1133">Transmembrane helix</keyword>
<feature type="transmembrane region" description="Helical" evidence="1">
    <location>
        <begin position="63"/>
        <end position="82"/>
    </location>
</feature>
<reference evidence="2 3" key="1">
    <citation type="submission" date="2023-02" db="EMBL/GenBank/DDBJ databases">
        <title>Novel Oscillospiraceae bacterial genomes.</title>
        <authorList>
            <person name="Srinivasan S."/>
            <person name="Austin M.N."/>
            <person name="Fiedler T.L."/>
            <person name="Strenk S.M."/>
            <person name="Agnew K.J."/>
            <person name="Nagana Gowda G.A."/>
            <person name="Raftery D."/>
            <person name="Beamer M.A."/>
            <person name="Achilles S.L."/>
            <person name="Wiesenfeld H.C."/>
            <person name="Fredricks D.N."/>
            <person name="Hillier S.L."/>
        </authorList>
    </citation>
    <scope>NUCLEOTIDE SEQUENCE [LARGE SCALE GENOMIC DNA]</scope>
    <source>
        <strain evidence="2 3">CHIC02 1186E3-8</strain>
    </source>
</reference>
<feature type="transmembrane region" description="Helical" evidence="1">
    <location>
        <begin position="108"/>
        <end position="133"/>
    </location>
</feature>
<gene>
    <name evidence="2" type="ORF">PYS61_00350</name>
</gene>
<protein>
    <submittedName>
        <fullName evidence="2">Uncharacterized protein</fullName>
    </submittedName>
</protein>
<organism evidence="2 3">
    <name type="scientific">Amygdalobacter indicium</name>
    <dbReference type="NCBI Taxonomy" id="3029272"/>
    <lineage>
        <taxon>Bacteria</taxon>
        <taxon>Bacillati</taxon>
        <taxon>Bacillota</taxon>
        <taxon>Clostridia</taxon>
        <taxon>Eubacteriales</taxon>
        <taxon>Oscillospiraceae</taxon>
        <taxon>Amygdalobacter</taxon>
    </lineage>
</organism>
<keyword evidence="1" id="KW-0472">Membrane</keyword>
<evidence type="ECO:0000313" key="3">
    <source>
        <dbReference type="Proteomes" id="UP001220478"/>
    </source>
</evidence>
<name>A0ABY8C4W3_9FIRM</name>